<gene>
    <name evidence="2" type="ORF">CU098_008144</name>
</gene>
<dbReference type="GO" id="GO:0005794">
    <property type="term" value="C:Golgi apparatus"/>
    <property type="evidence" value="ECO:0007669"/>
    <property type="project" value="TreeGrafter"/>
</dbReference>
<dbReference type="Proteomes" id="UP000253551">
    <property type="component" value="Unassembled WGS sequence"/>
</dbReference>
<evidence type="ECO:0000313" key="2">
    <source>
        <dbReference type="EMBL" id="RCI02414.1"/>
    </source>
</evidence>
<dbReference type="InterPro" id="IPR005069">
    <property type="entry name" value="Nucl-diP-sugar_transferase"/>
</dbReference>
<dbReference type="GO" id="GO:0016757">
    <property type="term" value="F:glycosyltransferase activity"/>
    <property type="evidence" value="ECO:0007669"/>
    <property type="project" value="TreeGrafter"/>
</dbReference>
<name>A0A367KJK7_RHIST</name>
<comment type="caution">
    <text evidence="2">The sequence shown here is derived from an EMBL/GenBank/DDBJ whole genome shotgun (WGS) entry which is preliminary data.</text>
</comment>
<dbReference type="OrthoDB" id="2189463at2759"/>
<sequence length="346" mass="39995">MKLFESRMIRLTLTFLLLLLCLFFFYTLQNQLTTQNDVVLTEEGLNFTEPSMAITEDNPVITEEILSAIDKEWTPKSYAPPNQATLNAIERNTIREKYGQKRPVKVLLMAVVNSGMIEYTLNWIASLKKTGQDDRFLVFAIDQGVVDTMTSQGYGQQVTLIPSDWFHLPLESKFALWKSNAYLPITHAKTLVVERLLYLGITVWFTDVDIVFLSPHIRQAMVLQMGDKDMVFSQEIDQRVINSGFYMIKPTQTSRKFMGFVVQAQDETDTLTQQKVMNNILRTVFVKDFLKTPFRLLDMLLFPNGCDYFRKNLPTKFDLKPFMLHANCLIGSKKKDALTKEGMWYI</sequence>
<protein>
    <recommendedName>
        <fullName evidence="1">Nucleotide-diphospho-sugar transferase domain-containing protein</fullName>
    </recommendedName>
</protein>
<accession>A0A367KJK7</accession>
<dbReference type="InterPro" id="IPR052636">
    <property type="entry name" value="UDP-D-xylose:L-fucose_XylT"/>
</dbReference>
<proteinExistence type="predicted"/>
<dbReference type="PANTHER" id="PTHR47032">
    <property type="entry name" value="UDP-D-XYLOSE:L-FUCOSE ALPHA-1,3-D-XYLOSYLTRANSFERASE-RELATED"/>
    <property type="match status" value="1"/>
</dbReference>
<evidence type="ECO:0000259" key="1">
    <source>
        <dbReference type="Pfam" id="PF03407"/>
    </source>
</evidence>
<keyword evidence="3" id="KW-1185">Reference proteome</keyword>
<dbReference type="PANTHER" id="PTHR47032:SF1">
    <property type="entry name" value="UDP-D-XYLOSE:L-FUCOSE ALPHA-1,3-D-XYLOSYLTRANSFERASE-RELATED"/>
    <property type="match status" value="1"/>
</dbReference>
<dbReference type="STRING" id="4846.A0A367KJK7"/>
<organism evidence="2 3">
    <name type="scientific">Rhizopus stolonifer</name>
    <name type="common">Rhizopus nigricans</name>
    <dbReference type="NCBI Taxonomy" id="4846"/>
    <lineage>
        <taxon>Eukaryota</taxon>
        <taxon>Fungi</taxon>
        <taxon>Fungi incertae sedis</taxon>
        <taxon>Mucoromycota</taxon>
        <taxon>Mucoromycotina</taxon>
        <taxon>Mucoromycetes</taxon>
        <taxon>Mucorales</taxon>
        <taxon>Mucorineae</taxon>
        <taxon>Rhizopodaceae</taxon>
        <taxon>Rhizopus</taxon>
    </lineage>
</organism>
<evidence type="ECO:0000313" key="3">
    <source>
        <dbReference type="Proteomes" id="UP000253551"/>
    </source>
</evidence>
<dbReference type="Pfam" id="PF03407">
    <property type="entry name" value="Nucleotid_trans"/>
    <property type="match status" value="1"/>
</dbReference>
<dbReference type="AlphaFoldDB" id="A0A367KJK7"/>
<dbReference type="EMBL" id="PJQM01001403">
    <property type="protein sequence ID" value="RCI02414.1"/>
    <property type="molecule type" value="Genomic_DNA"/>
</dbReference>
<reference evidence="2 3" key="1">
    <citation type="journal article" date="2018" name="G3 (Bethesda)">
        <title>Phylogenetic and Phylogenomic Definition of Rhizopus Species.</title>
        <authorList>
            <person name="Gryganskyi A.P."/>
            <person name="Golan J."/>
            <person name="Dolatabadi S."/>
            <person name="Mondo S."/>
            <person name="Robb S."/>
            <person name="Idnurm A."/>
            <person name="Muszewska A."/>
            <person name="Steczkiewicz K."/>
            <person name="Masonjones S."/>
            <person name="Liao H.L."/>
            <person name="Gajdeczka M.T."/>
            <person name="Anike F."/>
            <person name="Vuek A."/>
            <person name="Anishchenko I.M."/>
            <person name="Voigt K."/>
            <person name="de Hoog G.S."/>
            <person name="Smith M.E."/>
            <person name="Heitman J."/>
            <person name="Vilgalys R."/>
            <person name="Stajich J.E."/>
        </authorList>
    </citation>
    <scope>NUCLEOTIDE SEQUENCE [LARGE SCALE GENOMIC DNA]</scope>
    <source>
        <strain evidence="2 3">LSU 92-RS-03</strain>
    </source>
</reference>
<feature type="domain" description="Nucleotide-diphospho-sugar transferase" evidence="1">
    <location>
        <begin position="134"/>
        <end position="335"/>
    </location>
</feature>